<dbReference type="InterPro" id="IPR024467">
    <property type="entry name" value="Xre/MbcA/ParS-like_toxin-bd"/>
</dbReference>
<proteinExistence type="predicted"/>
<protein>
    <submittedName>
        <fullName evidence="2">DUF2384 domain-containing protein</fullName>
    </submittedName>
</protein>
<sequence>MTHETTTRSEDGALSERALQLLGGPTICEPAPDDGAGMAQAIRCGLSDDALFHLASDVPWIWQDGSLERALLGTSPQSVIENGRLCEDDGWRLWRLALMICRAQDVLGDLEAGCRWLRAYRMDNAGNHPLDLLGTAEGAAAVMNRLLQIEYAVYC</sequence>
<evidence type="ECO:0000259" key="1">
    <source>
        <dbReference type="Pfam" id="PF09722"/>
    </source>
</evidence>
<keyword evidence="3" id="KW-1185">Reference proteome</keyword>
<gene>
    <name evidence="2" type="ORF">JJB74_14970</name>
</gene>
<dbReference type="Proteomes" id="UP000622890">
    <property type="component" value="Unassembled WGS sequence"/>
</dbReference>
<evidence type="ECO:0000313" key="3">
    <source>
        <dbReference type="Proteomes" id="UP000622890"/>
    </source>
</evidence>
<feature type="domain" description="Antitoxin Xre/MbcA/ParS-like toxin-binding" evidence="1">
    <location>
        <begin position="103"/>
        <end position="151"/>
    </location>
</feature>
<accession>A0A934SUZ3</accession>
<reference evidence="2" key="1">
    <citation type="submission" date="2021-01" db="EMBL/GenBank/DDBJ databases">
        <title>Genome sequence of strain Noviherbaspirillum sp. DKR-6.</title>
        <authorList>
            <person name="Chaudhary D.K."/>
        </authorList>
    </citation>
    <scope>NUCLEOTIDE SEQUENCE</scope>
    <source>
        <strain evidence="2">DKR-6</strain>
    </source>
</reference>
<dbReference type="EMBL" id="JAEPBG010000006">
    <property type="protein sequence ID" value="MBK4735920.1"/>
    <property type="molecule type" value="Genomic_DNA"/>
</dbReference>
<dbReference type="RefSeq" id="WP_200592827.1">
    <property type="nucleotide sequence ID" value="NZ_JAEPBG010000006.1"/>
</dbReference>
<comment type="caution">
    <text evidence="2">The sequence shown here is derived from an EMBL/GenBank/DDBJ whole genome shotgun (WGS) entry which is preliminary data.</text>
</comment>
<dbReference type="AlphaFoldDB" id="A0A934SUZ3"/>
<name>A0A934SUZ3_9BURK</name>
<evidence type="ECO:0000313" key="2">
    <source>
        <dbReference type="EMBL" id="MBK4735920.1"/>
    </source>
</evidence>
<organism evidence="2 3">
    <name type="scientific">Noviherbaspirillum pedocola</name>
    <dbReference type="NCBI Taxonomy" id="2801341"/>
    <lineage>
        <taxon>Bacteria</taxon>
        <taxon>Pseudomonadati</taxon>
        <taxon>Pseudomonadota</taxon>
        <taxon>Betaproteobacteria</taxon>
        <taxon>Burkholderiales</taxon>
        <taxon>Oxalobacteraceae</taxon>
        <taxon>Noviherbaspirillum</taxon>
    </lineage>
</organism>
<dbReference type="Pfam" id="PF09722">
    <property type="entry name" value="Xre_MbcA_ParS_C"/>
    <property type="match status" value="1"/>
</dbReference>